<evidence type="ECO:0000313" key="9">
    <source>
        <dbReference type="Proteomes" id="UP000053171"/>
    </source>
</evidence>
<reference evidence="7" key="2">
    <citation type="submission" date="2016-04" db="EMBL/GenBank/DDBJ databases">
        <authorList>
            <person name="Evans L.H."/>
            <person name="Alamgir A."/>
            <person name="Owens N."/>
            <person name="Weber N.D."/>
            <person name="Virtaneva K."/>
            <person name="Barbian K."/>
            <person name="Babar A."/>
            <person name="Rosenke K."/>
        </authorList>
    </citation>
    <scope>NUCLEOTIDE SEQUENCE [LARGE SCALE GENOMIC DNA]</scope>
    <source>
        <strain evidence="7">RUTW2-3</strain>
    </source>
</reference>
<evidence type="ECO:0000256" key="2">
    <source>
        <dbReference type="ARBA" id="ARBA00008814"/>
    </source>
</evidence>
<dbReference type="Gene3D" id="3.40.50.1980">
    <property type="entry name" value="Nitrogenase molybdenum iron protein domain"/>
    <property type="match status" value="2"/>
</dbReference>
<gene>
    <name evidence="8" type="ORF">A5N15_02255</name>
    <name evidence="7" type="ORF">AN277_0201935</name>
</gene>
<dbReference type="Pfam" id="PF01497">
    <property type="entry name" value="Peripla_BP_2"/>
    <property type="match status" value="1"/>
</dbReference>
<evidence type="ECO:0000256" key="5">
    <source>
        <dbReference type="SAM" id="SignalP"/>
    </source>
</evidence>
<dbReference type="EMBL" id="LWGZ01000195">
    <property type="protein sequence ID" value="OAX67301.1"/>
    <property type="molecule type" value="Genomic_DNA"/>
</dbReference>
<reference evidence="9" key="1">
    <citation type="submission" date="2016-04" db="EMBL/GenBank/DDBJ databases">
        <authorList>
            <person name="Waterworth S."/>
            <person name="Matcher G."/>
        </authorList>
    </citation>
    <scope>NUCLEOTIDE SEQUENCE [LARGE SCALE GENOMIC DNA]</scope>
    <source>
        <strain evidence="9">RuSp02-3</strain>
    </source>
</reference>
<dbReference type="InterPro" id="IPR051313">
    <property type="entry name" value="Bact_iron-sidero_bind"/>
</dbReference>
<dbReference type="AlphaFoldDB" id="A0A199NUY1"/>
<comment type="caution">
    <text evidence="7">The sequence shown here is derived from an EMBL/GenBank/DDBJ whole genome shotgun (WGS) entry which is preliminary data.</text>
</comment>
<comment type="subcellular location">
    <subcellularLocation>
        <location evidence="1">Cell envelope</location>
    </subcellularLocation>
</comment>
<keyword evidence="4 5" id="KW-0732">Signal</keyword>
<dbReference type="EMBL" id="LJBJ02000002">
    <property type="protein sequence ID" value="OAX52732.1"/>
    <property type="molecule type" value="Genomic_DNA"/>
</dbReference>
<sequence>MPVIVPAGPRRTGRLRTLLALLLALLCASVLAGCGSDAGDAESDSAGPTRTVKDIEGTEVQVPENPQRVVTLSEPTLDGALALGVKPVGSVAGRGQSGVPHYLADKADGVKLLGSVSELDYEAIGAMDPDLILVDGTSVNNRPDVLEILRKIAPVVFTGYAGGPWEKNFDRVADALNLQDKARQIEQDYRSTVEQDRQKLAGRYGDKTFSIVRWQGGGASLILKELPAGRALTDLGLKRPQNQDRMGLGHSDPVSLENLNQIDADYMFFGTLGGSSQDNPNAGGTADLSGAQTALKEAEKASGFTDLTAYKDGHIIPVDGSRWTSTGGPLLMQGIVADVMKDLDQ</sequence>
<dbReference type="SUPFAM" id="SSF53807">
    <property type="entry name" value="Helical backbone' metal receptor"/>
    <property type="match status" value="1"/>
</dbReference>
<evidence type="ECO:0000256" key="3">
    <source>
        <dbReference type="ARBA" id="ARBA00022448"/>
    </source>
</evidence>
<evidence type="ECO:0000313" key="8">
    <source>
        <dbReference type="EMBL" id="OAX67301.1"/>
    </source>
</evidence>
<dbReference type="PANTHER" id="PTHR30532">
    <property type="entry name" value="IRON III DICITRATE-BINDING PERIPLASMIC PROTEIN"/>
    <property type="match status" value="1"/>
</dbReference>
<organism evidence="7 9">
    <name type="scientific">Rothia kristinae</name>
    <dbReference type="NCBI Taxonomy" id="37923"/>
    <lineage>
        <taxon>Bacteria</taxon>
        <taxon>Bacillati</taxon>
        <taxon>Actinomycetota</taxon>
        <taxon>Actinomycetes</taxon>
        <taxon>Micrococcales</taxon>
        <taxon>Micrococcaceae</taxon>
        <taxon>Rothia</taxon>
    </lineage>
</organism>
<dbReference type="CDD" id="cd01146">
    <property type="entry name" value="FhuD"/>
    <property type="match status" value="1"/>
</dbReference>
<reference evidence="7 9" key="3">
    <citation type="submission" date="2016-06" db="EMBL/GenBank/DDBJ databases">
        <title>Identification of putative biosynthetic pathways for the production of bioactive secondary metabolites by the marine actinomycete Kocuria kristinae RUTW2-3.</title>
        <authorList>
            <person name="Waterworth S.C."/>
            <person name="Walmsley T.A."/>
            <person name="Matongo T."/>
            <person name="Davies-Coleman M.T."/>
            <person name="Dorrington R.A."/>
        </authorList>
    </citation>
    <scope>NUCLEOTIDE SEQUENCE [LARGE SCALE GENOMIC DNA]</scope>
    <source>
        <strain evidence="9">RuSp02-3</strain>
        <strain evidence="7">RUTW2-3</strain>
        <strain evidence="8 10">RUTW4-5</strain>
    </source>
</reference>
<feature type="chain" id="PRO_5038214947" evidence="5">
    <location>
        <begin position="33"/>
        <end position="345"/>
    </location>
</feature>
<evidence type="ECO:0000313" key="10">
    <source>
        <dbReference type="Proteomes" id="UP000092021"/>
    </source>
</evidence>
<evidence type="ECO:0000259" key="6">
    <source>
        <dbReference type="PROSITE" id="PS50983"/>
    </source>
</evidence>
<comment type="similarity">
    <text evidence="2">Belongs to the bacterial solute-binding protein 8 family.</text>
</comment>
<accession>A0A199NUY1</accession>
<dbReference type="RefSeq" id="WP_055684578.1">
    <property type="nucleotide sequence ID" value="NZ_CP113782.1"/>
</dbReference>
<dbReference type="GO" id="GO:1901678">
    <property type="term" value="P:iron coordination entity transport"/>
    <property type="evidence" value="ECO:0007669"/>
    <property type="project" value="UniProtKB-ARBA"/>
</dbReference>
<evidence type="ECO:0000256" key="4">
    <source>
        <dbReference type="ARBA" id="ARBA00022729"/>
    </source>
</evidence>
<keyword evidence="3" id="KW-0813">Transport</keyword>
<dbReference type="InterPro" id="IPR002491">
    <property type="entry name" value="ABC_transptr_periplasmic_BD"/>
</dbReference>
<protein>
    <submittedName>
        <fullName evidence="7">Iron siderophore ABC transporter substrate-binding protein</fullName>
    </submittedName>
</protein>
<dbReference type="Proteomes" id="UP000092021">
    <property type="component" value="Unassembled WGS sequence"/>
</dbReference>
<evidence type="ECO:0000313" key="7">
    <source>
        <dbReference type="EMBL" id="OAX52732.1"/>
    </source>
</evidence>
<dbReference type="PROSITE" id="PS50983">
    <property type="entry name" value="FE_B12_PBP"/>
    <property type="match status" value="1"/>
</dbReference>
<dbReference type="PANTHER" id="PTHR30532:SF1">
    <property type="entry name" value="IRON(3+)-HYDROXAMATE-BINDING PROTEIN FHUD"/>
    <property type="match status" value="1"/>
</dbReference>
<evidence type="ECO:0000256" key="1">
    <source>
        <dbReference type="ARBA" id="ARBA00004196"/>
    </source>
</evidence>
<dbReference type="Proteomes" id="UP000053171">
    <property type="component" value="Unassembled WGS sequence"/>
</dbReference>
<feature type="domain" description="Fe/B12 periplasmic-binding" evidence="6">
    <location>
        <begin position="68"/>
        <end position="345"/>
    </location>
</feature>
<proteinExistence type="inferred from homology"/>
<name>A0A199NUY1_9MICC</name>
<keyword evidence="9" id="KW-1185">Reference proteome</keyword>
<dbReference type="GO" id="GO:0030288">
    <property type="term" value="C:outer membrane-bounded periplasmic space"/>
    <property type="evidence" value="ECO:0007669"/>
    <property type="project" value="TreeGrafter"/>
</dbReference>
<feature type="signal peptide" evidence="5">
    <location>
        <begin position="1"/>
        <end position="32"/>
    </location>
</feature>